<reference evidence="2 3" key="1">
    <citation type="journal article" date="2008" name="Science">
        <title>The Physcomitrella genome reveals evolutionary insights into the conquest of land by plants.</title>
        <authorList>
            <person name="Rensing S."/>
            <person name="Lang D."/>
            <person name="Zimmer A."/>
            <person name="Terry A."/>
            <person name="Salamov A."/>
            <person name="Shapiro H."/>
            <person name="Nishiyama T."/>
            <person name="Perroud P.-F."/>
            <person name="Lindquist E."/>
            <person name="Kamisugi Y."/>
            <person name="Tanahashi T."/>
            <person name="Sakakibara K."/>
            <person name="Fujita T."/>
            <person name="Oishi K."/>
            <person name="Shin-I T."/>
            <person name="Kuroki Y."/>
            <person name="Toyoda A."/>
            <person name="Suzuki Y."/>
            <person name="Hashimoto A."/>
            <person name="Yamaguchi K."/>
            <person name="Sugano A."/>
            <person name="Kohara Y."/>
            <person name="Fujiyama A."/>
            <person name="Anterola A."/>
            <person name="Aoki S."/>
            <person name="Ashton N."/>
            <person name="Barbazuk W.B."/>
            <person name="Barker E."/>
            <person name="Bennetzen J."/>
            <person name="Bezanilla M."/>
            <person name="Blankenship R."/>
            <person name="Cho S.H."/>
            <person name="Dutcher S."/>
            <person name="Estelle M."/>
            <person name="Fawcett J.A."/>
            <person name="Gundlach H."/>
            <person name="Hanada K."/>
            <person name="Heyl A."/>
            <person name="Hicks K.A."/>
            <person name="Hugh J."/>
            <person name="Lohr M."/>
            <person name="Mayer K."/>
            <person name="Melkozernov A."/>
            <person name="Murata T."/>
            <person name="Nelson D."/>
            <person name="Pils B."/>
            <person name="Prigge M."/>
            <person name="Reiss B."/>
            <person name="Renner T."/>
            <person name="Rombauts S."/>
            <person name="Rushton P."/>
            <person name="Sanderfoot A."/>
            <person name="Schween G."/>
            <person name="Shiu S.-H."/>
            <person name="Stueber K."/>
            <person name="Theodoulou F.L."/>
            <person name="Tu H."/>
            <person name="Van de Peer Y."/>
            <person name="Verrier P.J."/>
            <person name="Waters E."/>
            <person name="Wood A."/>
            <person name="Yang L."/>
            <person name="Cove D."/>
            <person name="Cuming A."/>
            <person name="Hasebe M."/>
            <person name="Lucas S."/>
            <person name="Mishler D.B."/>
            <person name="Reski R."/>
            <person name="Grigoriev I."/>
            <person name="Quatrano R.S."/>
            <person name="Boore J.L."/>
        </authorList>
    </citation>
    <scope>NUCLEOTIDE SEQUENCE [LARGE SCALE GENOMIC DNA]</scope>
    <source>
        <strain evidence="2 3">cv. Gransden 2004</strain>
    </source>
</reference>
<evidence type="ECO:0000256" key="1">
    <source>
        <dbReference type="SAM" id="SignalP"/>
    </source>
</evidence>
<dbReference type="AlphaFoldDB" id="A0A7I4AN29"/>
<dbReference type="Proteomes" id="UP000006727">
    <property type="component" value="Chromosome 14"/>
</dbReference>
<reference evidence="2" key="3">
    <citation type="submission" date="2020-12" db="UniProtKB">
        <authorList>
            <consortium name="EnsemblPlants"/>
        </authorList>
    </citation>
    <scope>IDENTIFICATION</scope>
</reference>
<evidence type="ECO:0000313" key="3">
    <source>
        <dbReference type="Proteomes" id="UP000006727"/>
    </source>
</evidence>
<accession>A0A7I4AN29</accession>
<name>A0A7I4AN29_PHYPA</name>
<evidence type="ECO:0000313" key="2">
    <source>
        <dbReference type="EnsemblPlants" id="Pp3c14_12100V3.2"/>
    </source>
</evidence>
<organism evidence="2 3">
    <name type="scientific">Physcomitrium patens</name>
    <name type="common">Spreading-leaved earth moss</name>
    <name type="synonym">Physcomitrella patens</name>
    <dbReference type="NCBI Taxonomy" id="3218"/>
    <lineage>
        <taxon>Eukaryota</taxon>
        <taxon>Viridiplantae</taxon>
        <taxon>Streptophyta</taxon>
        <taxon>Embryophyta</taxon>
        <taxon>Bryophyta</taxon>
        <taxon>Bryophytina</taxon>
        <taxon>Bryopsida</taxon>
        <taxon>Funariidae</taxon>
        <taxon>Funariales</taxon>
        <taxon>Funariaceae</taxon>
        <taxon>Physcomitrium</taxon>
    </lineage>
</organism>
<dbReference type="EnsemblPlants" id="Pp3c14_12100V3.2">
    <property type="protein sequence ID" value="Pp3c14_12100V3.2"/>
    <property type="gene ID" value="Pp3c14_12100"/>
</dbReference>
<feature type="chain" id="PRO_5029746448" evidence="1">
    <location>
        <begin position="28"/>
        <end position="121"/>
    </location>
</feature>
<sequence>MTMTAGQFFLCFLIIIILRESLTSSAATSLPPPPPMTLRDTSTISEAPSETPVQMLDILTRLDFSDGCVLSRSVSDKWKIDNDSLASPAGDLGMIRKVKFIANMCAACGFCMRRSSNLNCM</sequence>
<proteinExistence type="predicted"/>
<reference evidence="2 3" key="2">
    <citation type="journal article" date="2018" name="Plant J.">
        <title>The Physcomitrella patens chromosome-scale assembly reveals moss genome structure and evolution.</title>
        <authorList>
            <person name="Lang D."/>
            <person name="Ullrich K.K."/>
            <person name="Murat F."/>
            <person name="Fuchs J."/>
            <person name="Jenkins J."/>
            <person name="Haas F.B."/>
            <person name="Piednoel M."/>
            <person name="Gundlach H."/>
            <person name="Van Bel M."/>
            <person name="Meyberg R."/>
            <person name="Vives C."/>
            <person name="Morata J."/>
            <person name="Symeonidi A."/>
            <person name="Hiss M."/>
            <person name="Muchero W."/>
            <person name="Kamisugi Y."/>
            <person name="Saleh O."/>
            <person name="Blanc G."/>
            <person name="Decker E.L."/>
            <person name="van Gessel N."/>
            <person name="Grimwood J."/>
            <person name="Hayes R.D."/>
            <person name="Graham S.W."/>
            <person name="Gunter L.E."/>
            <person name="McDaniel S.F."/>
            <person name="Hoernstein S.N.W."/>
            <person name="Larsson A."/>
            <person name="Li F.W."/>
            <person name="Perroud P.F."/>
            <person name="Phillips J."/>
            <person name="Ranjan P."/>
            <person name="Rokshar D.S."/>
            <person name="Rothfels C.J."/>
            <person name="Schneider L."/>
            <person name="Shu S."/>
            <person name="Stevenson D.W."/>
            <person name="Thummler F."/>
            <person name="Tillich M."/>
            <person name="Villarreal Aguilar J.C."/>
            <person name="Widiez T."/>
            <person name="Wong G.K."/>
            <person name="Wymore A."/>
            <person name="Zhang Y."/>
            <person name="Zimmer A.D."/>
            <person name="Quatrano R.S."/>
            <person name="Mayer K.F.X."/>
            <person name="Goodstein D."/>
            <person name="Casacuberta J.M."/>
            <person name="Vandepoele K."/>
            <person name="Reski R."/>
            <person name="Cuming A.C."/>
            <person name="Tuskan G.A."/>
            <person name="Maumus F."/>
            <person name="Salse J."/>
            <person name="Schmutz J."/>
            <person name="Rensing S.A."/>
        </authorList>
    </citation>
    <scope>NUCLEOTIDE SEQUENCE [LARGE SCALE GENOMIC DNA]</scope>
    <source>
        <strain evidence="2 3">cv. Gransden 2004</strain>
    </source>
</reference>
<dbReference type="EMBL" id="ABEU02000014">
    <property type="status" value="NOT_ANNOTATED_CDS"/>
    <property type="molecule type" value="Genomic_DNA"/>
</dbReference>
<feature type="signal peptide" evidence="1">
    <location>
        <begin position="1"/>
        <end position="27"/>
    </location>
</feature>
<dbReference type="InParanoid" id="A0A7I4AN29"/>
<keyword evidence="3" id="KW-1185">Reference proteome</keyword>
<keyword evidence="1" id="KW-0732">Signal</keyword>
<protein>
    <submittedName>
        <fullName evidence="2">Uncharacterized protein</fullName>
    </submittedName>
</protein>
<dbReference type="Gramene" id="Pp3c14_12100V3.2">
    <property type="protein sequence ID" value="Pp3c14_12100V3.2"/>
    <property type="gene ID" value="Pp3c14_12100"/>
</dbReference>